<dbReference type="EMBL" id="JASCZI010274694">
    <property type="protein sequence ID" value="MED6226148.1"/>
    <property type="molecule type" value="Genomic_DNA"/>
</dbReference>
<keyword evidence="3" id="KW-1185">Reference proteome</keyword>
<comment type="caution">
    <text evidence="2">The sequence shown here is derived from an EMBL/GenBank/DDBJ whole genome shotgun (WGS) entry which is preliminary data.</text>
</comment>
<reference evidence="2 3" key="1">
    <citation type="journal article" date="2023" name="Plants (Basel)">
        <title>Bridging the Gap: Combining Genomics and Transcriptomics Approaches to Understand Stylosanthes scabra, an Orphan Legume from the Brazilian Caatinga.</title>
        <authorList>
            <person name="Ferreira-Neto J.R.C."/>
            <person name="da Silva M.D."/>
            <person name="Binneck E."/>
            <person name="de Melo N.F."/>
            <person name="da Silva R.H."/>
            <person name="de Melo A.L.T.M."/>
            <person name="Pandolfi V."/>
            <person name="Bustamante F.O."/>
            <person name="Brasileiro-Vidal A.C."/>
            <person name="Benko-Iseppon A.M."/>
        </authorList>
    </citation>
    <scope>NUCLEOTIDE SEQUENCE [LARGE SCALE GENOMIC DNA]</scope>
    <source>
        <tissue evidence="2">Leaves</tissue>
    </source>
</reference>
<dbReference type="Proteomes" id="UP001341840">
    <property type="component" value="Unassembled WGS sequence"/>
</dbReference>
<feature type="compositionally biased region" description="Polar residues" evidence="1">
    <location>
        <begin position="1"/>
        <end position="11"/>
    </location>
</feature>
<evidence type="ECO:0000256" key="1">
    <source>
        <dbReference type="SAM" id="MobiDB-lite"/>
    </source>
</evidence>
<feature type="compositionally biased region" description="Basic and acidic residues" evidence="1">
    <location>
        <begin position="12"/>
        <end position="21"/>
    </location>
</feature>
<evidence type="ECO:0000313" key="2">
    <source>
        <dbReference type="EMBL" id="MED6226148.1"/>
    </source>
</evidence>
<feature type="region of interest" description="Disordered" evidence="1">
    <location>
        <begin position="1"/>
        <end position="33"/>
    </location>
</feature>
<protein>
    <submittedName>
        <fullName evidence="2">Uncharacterized protein</fullName>
    </submittedName>
</protein>
<organism evidence="2 3">
    <name type="scientific">Stylosanthes scabra</name>
    <dbReference type="NCBI Taxonomy" id="79078"/>
    <lineage>
        <taxon>Eukaryota</taxon>
        <taxon>Viridiplantae</taxon>
        <taxon>Streptophyta</taxon>
        <taxon>Embryophyta</taxon>
        <taxon>Tracheophyta</taxon>
        <taxon>Spermatophyta</taxon>
        <taxon>Magnoliopsida</taxon>
        <taxon>eudicotyledons</taxon>
        <taxon>Gunneridae</taxon>
        <taxon>Pentapetalae</taxon>
        <taxon>rosids</taxon>
        <taxon>fabids</taxon>
        <taxon>Fabales</taxon>
        <taxon>Fabaceae</taxon>
        <taxon>Papilionoideae</taxon>
        <taxon>50 kb inversion clade</taxon>
        <taxon>dalbergioids sensu lato</taxon>
        <taxon>Dalbergieae</taxon>
        <taxon>Pterocarpus clade</taxon>
        <taxon>Stylosanthes</taxon>
    </lineage>
</organism>
<proteinExistence type="predicted"/>
<accession>A0ABU6ZVW6</accession>
<gene>
    <name evidence="2" type="ORF">PIB30_100629</name>
</gene>
<name>A0ABU6ZVW6_9FABA</name>
<sequence length="99" mass="10723">MSENEGLQSGSHMDDAVERIPEGGYQSDDVEETTCEVSKQLHVNGVNSIQEANSIEVAEAKEVWDKGGPFFIAMMKMGNGVEWECVGSVDERSARGVAT</sequence>
<feature type="non-terminal residue" evidence="2">
    <location>
        <position position="99"/>
    </location>
</feature>
<evidence type="ECO:0000313" key="3">
    <source>
        <dbReference type="Proteomes" id="UP001341840"/>
    </source>
</evidence>